<evidence type="ECO:0000313" key="3">
    <source>
        <dbReference type="EMBL" id="ADO84398.1"/>
    </source>
</evidence>
<dbReference type="PANTHER" id="PTHR43581">
    <property type="entry name" value="ATP/GTP PHOSPHATASE"/>
    <property type="match status" value="1"/>
</dbReference>
<feature type="domain" description="Endonuclease GajA/Old nuclease/RecF-like AAA" evidence="2">
    <location>
        <begin position="1"/>
        <end position="381"/>
    </location>
</feature>
<keyword evidence="4" id="KW-1185">Reference proteome</keyword>
<gene>
    <name evidence="3" type="ordered locus">Ilyop_2641</name>
</gene>
<feature type="coiled-coil region" evidence="1">
    <location>
        <begin position="233"/>
        <end position="264"/>
    </location>
</feature>
<dbReference type="KEGG" id="ipo:Ilyop_2641"/>
<keyword evidence="3" id="KW-0614">Plasmid</keyword>
<evidence type="ECO:0000256" key="1">
    <source>
        <dbReference type="SAM" id="Coils"/>
    </source>
</evidence>
<name>E3HCD8_ILYPC</name>
<dbReference type="OrthoDB" id="86732at2"/>
<dbReference type="SUPFAM" id="SSF52540">
    <property type="entry name" value="P-loop containing nucleoside triphosphate hydrolases"/>
    <property type="match status" value="1"/>
</dbReference>
<dbReference type="AlphaFoldDB" id="E3HCD8"/>
<dbReference type="EMBL" id="CP002282">
    <property type="protein sequence ID" value="ADO84398.1"/>
    <property type="molecule type" value="Genomic_DNA"/>
</dbReference>
<dbReference type="Gene3D" id="3.40.50.300">
    <property type="entry name" value="P-loop containing nucleotide triphosphate hydrolases"/>
    <property type="match status" value="1"/>
</dbReference>
<dbReference type="RefSeq" id="WP_013389056.1">
    <property type="nucleotide sequence ID" value="NC_014633.1"/>
</dbReference>
<protein>
    <submittedName>
        <fullName evidence="3">SMC domain protein</fullName>
    </submittedName>
</protein>
<accession>E3HCD8</accession>
<evidence type="ECO:0000259" key="2">
    <source>
        <dbReference type="Pfam" id="PF13175"/>
    </source>
</evidence>
<dbReference type="HOGENOM" id="CLU_029682_2_0_0"/>
<organism evidence="3 4">
    <name type="scientific">Ilyobacter polytropus (strain ATCC 51220 / DSM 2926 / LMG 16218 / CuHBu1)</name>
    <dbReference type="NCBI Taxonomy" id="572544"/>
    <lineage>
        <taxon>Bacteria</taxon>
        <taxon>Fusobacteriati</taxon>
        <taxon>Fusobacteriota</taxon>
        <taxon>Fusobacteriia</taxon>
        <taxon>Fusobacteriales</taxon>
        <taxon>Fusobacteriaceae</taxon>
        <taxon>Ilyobacter</taxon>
    </lineage>
</organism>
<dbReference type="InterPro" id="IPR027417">
    <property type="entry name" value="P-loop_NTPase"/>
</dbReference>
<keyword evidence="1" id="KW-0175">Coiled coil</keyword>
<sequence length="605" mass="70298">MKLKKIILKNFRGYKDIEIPIEKNFNVIVGKNDVGKSTIMEAMEIFFNSNSIKADLGDYNVLASEKSMTIGCCFEVKSSDKIIIDTTNPTTLDKEFLLNNKGLLEIHKIWDCSKSKLTASSLKIYLKVFYPNSIELPLINLKNSELKKLIENSKSSIPNIDTINKTKNAELRKAYYENCLDKETELDNKLIDLNKEDGKKLWESISQNLPLYFLFQSDRQNKDSDNEVQNPLKIETKKVLSEIEEKLNEIKKEVKERVETISNETINYLKEFDKEIASDLKTILNLKAWDSLFNFNLIDNNEIPLNKRGSGVRRLILLSYFMAEAERATKNQNNNDVIYAFEEPENSQHPNYQKMLVESFINLSSTENYQILVTTHTPNIAKFAKPNELIFLDKINNNPFVVKKNKIEKIVETLGILPEVTSKTIVCVEGPNDVNFLININQNIEEFKGIIDLNKVTIMPLQGSNLKNWVDKNYLEGSNIKEIHIYDNDREDYKIKVEKINAEKKFRKGFITEKYEMENYIHPELINDHFEKIICSCKEGECLSCEKWNECDFIERVYSKTKIKSSDFKQILNGKITKNITKEHLIELGAFEEIKTWFKSIRDWA</sequence>
<geneLocation type="plasmid" evidence="3 4">
    <name>pILYOP01</name>
</geneLocation>
<evidence type="ECO:0000313" key="4">
    <source>
        <dbReference type="Proteomes" id="UP000006875"/>
    </source>
</evidence>
<dbReference type="PANTHER" id="PTHR43581:SF4">
    <property type="entry name" value="ATP_GTP PHOSPHATASE"/>
    <property type="match status" value="1"/>
</dbReference>
<dbReference type="InterPro" id="IPR051396">
    <property type="entry name" value="Bact_Antivir_Def_Nuclease"/>
</dbReference>
<dbReference type="Proteomes" id="UP000006875">
    <property type="component" value="Plasmid pILYOP01"/>
</dbReference>
<dbReference type="Pfam" id="PF13175">
    <property type="entry name" value="AAA_15"/>
    <property type="match status" value="1"/>
</dbReference>
<proteinExistence type="predicted"/>
<dbReference type="InterPro" id="IPR041685">
    <property type="entry name" value="AAA_GajA/Old/RecF-like"/>
</dbReference>
<reference evidence="3 4" key="1">
    <citation type="journal article" date="2010" name="Stand. Genomic Sci.">
        <title>Complete genome sequence of Ilyobacter polytropus type strain (CuHbu1).</title>
        <authorList>
            <person name="Sikorski J."/>
            <person name="Chertkov O."/>
            <person name="Lapidus A."/>
            <person name="Nolan M."/>
            <person name="Lucas S."/>
            <person name="Del Rio T.G."/>
            <person name="Tice H."/>
            <person name="Cheng J.F."/>
            <person name="Tapia R."/>
            <person name="Han C."/>
            <person name="Goodwin L."/>
            <person name="Pitluck S."/>
            <person name="Liolios K."/>
            <person name="Ivanova N."/>
            <person name="Mavromatis K."/>
            <person name="Mikhailova N."/>
            <person name="Pati A."/>
            <person name="Chen A."/>
            <person name="Palaniappan K."/>
            <person name="Land M."/>
            <person name="Hauser L."/>
            <person name="Chang Y.J."/>
            <person name="Jeffries C.D."/>
            <person name="Brambilla E."/>
            <person name="Yasawong M."/>
            <person name="Rohde M."/>
            <person name="Pukall R."/>
            <person name="Spring S."/>
            <person name="Goker M."/>
            <person name="Woyke T."/>
            <person name="Bristow J."/>
            <person name="Eisen J.A."/>
            <person name="Markowitz V."/>
            <person name="Hugenholtz P."/>
            <person name="Kyrpides N.C."/>
            <person name="Klenk H.P."/>
        </authorList>
    </citation>
    <scope>NUCLEOTIDE SEQUENCE [LARGE SCALE GENOMIC DNA]</scope>
    <source>
        <strain evidence="4">ATCC 51220 / DSM 2926 / LMG 16218 / CuHBu1</strain>
        <plasmid evidence="4">pILYOP01</plasmid>
    </source>
</reference>